<dbReference type="InterPro" id="IPR024655">
    <property type="entry name" value="Asl1_glyco_hydro_catalytic"/>
</dbReference>
<dbReference type="KEGG" id="pgri:PgNI_11125"/>
<dbReference type="GeneID" id="41966004"/>
<dbReference type="InterPro" id="IPR017853">
    <property type="entry name" value="GH"/>
</dbReference>
<evidence type="ECO:0000259" key="2">
    <source>
        <dbReference type="Pfam" id="PF11790"/>
    </source>
</evidence>
<dbReference type="PANTHER" id="PTHR34154">
    <property type="entry name" value="ALKALI-SENSITIVE LINKAGE PROTEIN 1"/>
    <property type="match status" value="1"/>
</dbReference>
<accession>A0A6P8APS1</accession>
<feature type="chain" id="PRO_5027922793" description="Asl1-like glycosyl hydrolase catalytic domain-containing protein" evidence="1">
    <location>
        <begin position="19"/>
        <end position="326"/>
    </location>
</feature>
<dbReference type="Proteomes" id="UP000515153">
    <property type="component" value="Chromosome VI"/>
</dbReference>
<keyword evidence="1" id="KW-0732">Signal</keyword>
<dbReference type="PANTHER" id="PTHR34154:SF3">
    <property type="entry name" value="ALKALI-SENSITIVE LINKAGE PROTEIN 1"/>
    <property type="match status" value="1"/>
</dbReference>
<sequence length="326" mass="35890">MHLPASLVTLTVLALACAQTVKQNPKRGLVFVPNDATPRDNYIWTRPPTTLSWYYNYGPELSVVFNNLTQDQFEFVPMLWGASSDPEVARTDTNFAETVKDVIKKRGVNITHVMGFNEPDMAGDGMSNIRPDIAARVWVNNIVPLQEMGVKAGLPAPTASWDGIPWLRQFLGNCSNIISTGGERKNCTFDFVPIHWYGNFEGLASHIGTYAAAFPGKKIWVTEYNADHQDLAATQDFFNRSLEYMDRIDEVERYSLFGAFRASTSNVGPNGAMLSAGGELTDIGAWYLGRNAMGVAPSSTVGSAATEIHVGLREWLVMVFAAVLLL</sequence>
<protein>
    <recommendedName>
        <fullName evidence="2">Asl1-like glycosyl hydrolase catalytic domain-containing protein</fullName>
    </recommendedName>
</protein>
<feature type="signal peptide" evidence="1">
    <location>
        <begin position="1"/>
        <end position="18"/>
    </location>
</feature>
<dbReference type="Pfam" id="PF11790">
    <property type="entry name" value="Glyco_hydro_cc"/>
    <property type="match status" value="1"/>
</dbReference>
<dbReference type="FunFam" id="3.20.20.80:FF:000207">
    <property type="entry name" value="Glycoside hydrolase family 128 protein"/>
    <property type="match status" value="1"/>
</dbReference>
<evidence type="ECO:0000313" key="4">
    <source>
        <dbReference type="RefSeq" id="XP_030976885.1"/>
    </source>
</evidence>
<name>A0A6P8APS1_PYRGI</name>
<dbReference type="SUPFAM" id="SSF51445">
    <property type="entry name" value="(Trans)glycosidases"/>
    <property type="match status" value="1"/>
</dbReference>
<organism evidence="3 4">
    <name type="scientific">Pyricularia grisea</name>
    <name type="common">Crabgrass-specific blast fungus</name>
    <name type="synonym">Magnaporthe grisea</name>
    <dbReference type="NCBI Taxonomy" id="148305"/>
    <lineage>
        <taxon>Eukaryota</taxon>
        <taxon>Fungi</taxon>
        <taxon>Dikarya</taxon>
        <taxon>Ascomycota</taxon>
        <taxon>Pezizomycotina</taxon>
        <taxon>Sordariomycetes</taxon>
        <taxon>Sordariomycetidae</taxon>
        <taxon>Magnaporthales</taxon>
        <taxon>Pyriculariaceae</taxon>
        <taxon>Pyricularia</taxon>
    </lineage>
</organism>
<dbReference type="AlphaFoldDB" id="A0A6P8APS1"/>
<evidence type="ECO:0000256" key="1">
    <source>
        <dbReference type="SAM" id="SignalP"/>
    </source>
</evidence>
<reference evidence="4" key="3">
    <citation type="submission" date="2025-08" db="UniProtKB">
        <authorList>
            <consortium name="RefSeq"/>
        </authorList>
    </citation>
    <scope>IDENTIFICATION</scope>
    <source>
        <strain evidence="4">NI907</strain>
    </source>
</reference>
<feature type="domain" description="Asl1-like glycosyl hydrolase catalytic" evidence="2">
    <location>
        <begin position="31"/>
        <end position="287"/>
    </location>
</feature>
<dbReference type="GO" id="GO:0071966">
    <property type="term" value="P:fungal-type cell wall polysaccharide metabolic process"/>
    <property type="evidence" value="ECO:0007669"/>
    <property type="project" value="TreeGrafter"/>
</dbReference>
<dbReference type="RefSeq" id="XP_030976885.1">
    <property type="nucleotide sequence ID" value="XM_031131099.1"/>
</dbReference>
<keyword evidence="3" id="KW-1185">Reference proteome</keyword>
<dbReference type="GO" id="GO:0009277">
    <property type="term" value="C:fungal-type cell wall"/>
    <property type="evidence" value="ECO:0007669"/>
    <property type="project" value="TreeGrafter"/>
</dbReference>
<evidence type="ECO:0000313" key="3">
    <source>
        <dbReference type="Proteomes" id="UP000515153"/>
    </source>
</evidence>
<proteinExistence type="predicted"/>
<reference evidence="3 4" key="1">
    <citation type="journal article" date="2019" name="Mol. Biol. Evol.">
        <title>Blast fungal genomes show frequent chromosomal changes, gene gains and losses, and effector gene turnover.</title>
        <authorList>
            <person name="Gomez Luciano L.B."/>
            <person name="Jason Tsai I."/>
            <person name="Chuma I."/>
            <person name="Tosa Y."/>
            <person name="Chen Y.H."/>
            <person name="Li J.Y."/>
            <person name="Li M.Y."/>
            <person name="Jade Lu M.Y."/>
            <person name="Nakayashiki H."/>
            <person name="Li W.H."/>
        </authorList>
    </citation>
    <scope>NUCLEOTIDE SEQUENCE [LARGE SCALE GENOMIC DNA]</scope>
    <source>
        <strain evidence="3 4">NI907</strain>
    </source>
</reference>
<dbReference type="InterPro" id="IPR053183">
    <property type="entry name" value="ASL1"/>
</dbReference>
<dbReference type="Gene3D" id="3.20.20.80">
    <property type="entry name" value="Glycosidases"/>
    <property type="match status" value="1"/>
</dbReference>
<gene>
    <name evidence="4" type="ORF">PgNI_11125</name>
</gene>
<reference evidence="4" key="2">
    <citation type="submission" date="2019-10" db="EMBL/GenBank/DDBJ databases">
        <authorList>
            <consortium name="NCBI Genome Project"/>
        </authorList>
    </citation>
    <scope>NUCLEOTIDE SEQUENCE</scope>
    <source>
        <strain evidence="4">NI907</strain>
    </source>
</reference>